<evidence type="ECO:0000313" key="1">
    <source>
        <dbReference type="EMBL" id="CAG8844127.1"/>
    </source>
</evidence>
<organism evidence="1 2">
    <name type="scientific">Racocetra persica</name>
    <dbReference type="NCBI Taxonomy" id="160502"/>
    <lineage>
        <taxon>Eukaryota</taxon>
        <taxon>Fungi</taxon>
        <taxon>Fungi incertae sedis</taxon>
        <taxon>Mucoromycota</taxon>
        <taxon>Glomeromycotina</taxon>
        <taxon>Glomeromycetes</taxon>
        <taxon>Diversisporales</taxon>
        <taxon>Gigasporaceae</taxon>
        <taxon>Racocetra</taxon>
    </lineage>
</organism>
<feature type="non-terminal residue" evidence="1">
    <location>
        <position position="99"/>
    </location>
</feature>
<sequence>GSSFELITIKDVIDFVDTAWKKSEKLVQINEPDITNKIQDLIMCLPLDQPMNVEEYINSDNNLITTEVPNDDEIIEAVKNRECIKLEDEVSNKPISFAQ</sequence>
<keyword evidence="2" id="KW-1185">Reference proteome</keyword>
<dbReference type="EMBL" id="CAJVQC010141195">
    <property type="protein sequence ID" value="CAG8844127.1"/>
    <property type="molecule type" value="Genomic_DNA"/>
</dbReference>
<reference evidence="1" key="1">
    <citation type="submission" date="2021-06" db="EMBL/GenBank/DDBJ databases">
        <authorList>
            <person name="Kallberg Y."/>
            <person name="Tangrot J."/>
            <person name="Rosling A."/>
        </authorList>
    </citation>
    <scope>NUCLEOTIDE SEQUENCE</scope>
    <source>
        <strain evidence="1">MA461A</strain>
    </source>
</reference>
<name>A0ACA9SR80_9GLOM</name>
<proteinExistence type="predicted"/>
<dbReference type="Proteomes" id="UP000789920">
    <property type="component" value="Unassembled WGS sequence"/>
</dbReference>
<feature type="non-terminal residue" evidence="1">
    <location>
        <position position="1"/>
    </location>
</feature>
<accession>A0ACA9SR80</accession>
<comment type="caution">
    <text evidence="1">The sequence shown here is derived from an EMBL/GenBank/DDBJ whole genome shotgun (WGS) entry which is preliminary data.</text>
</comment>
<protein>
    <submittedName>
        <fullName evidence="1">15253_t:CDS:1</fullName>
    </submittedName>
</protein>
<gene>
    <name evidence="1" type="ORF">RPERSI_LOCUS33074</name>
</gene>
<evidence type="ECO:0000313" key="2">
    <source>
        <dbReference type="Proteomes" id="UP000789920"/>
    </source>
</evidence>